<evidence type="ECO:0000256" key="4">
    <source>
        <dbReference type="ARBA" id="ARBA00022553"/>
    </source>
</evidence>
<dbReference type="CDD" id="cd00082">
    <property type="entry name" value="HisKA"/>
    <property type="match status" value="1"/>
</dbReference>
<dbReference type="InterPro" id="IPR000014">
    <property type="entry name" value="PAS"/>
</dbReference>
<dbReference type="PRINTS" id="PR00344">
    <property type="entry name" value="BCTRLSENSOR"/>
</dbReference>
<dbReference type="InterPro" id="IPR036890">
    <property type="entry name" value="HATPase_C_sf"/>
</dbReference>
<evidence type="ECO:0000256" key="6">
    <source>
        <dbReference type="ARBA" id="ARBA00022777"/>
    </source>
</evidence>
<keyword evidence="4 7" id="KW-0597">Phosphoprotein</keyword>
<dbReference type="EMBL" id="CP012023">
    <property type="protein sequence ID" value="ALI53989.1"/>
    <property type="molecule type" value="Genomic_DNA"/>
</dbReference>
<evidence type="ECO:0000256" key="5">
    <source>
        <dbReference type="ARBA" id="ARBA00022679"/>
    </source>
</evidence>
<evidence type="ECO:0000256" key="8">
    <source>
        <dbReference type="SAM" id="SignalP"/>
    </source>
</evidence>
<dbReference type="InterPro" id="IPR035965">
    <property type="entry name" value="PAS-like_dom_sf"/>
</dbReference>
<dbReference type="Gene3D" id="6.10.340.10">
    <property type="match status" value="1"/>
</dbReference>
<evidence type="ECO:0000259" key="10">
    <source>
        <dbReference type="PROSITE" id="PS50110"/>
    </source>
</evidence>
<dbReference type="PANTHER" id="PTHR43065:SF42">
    <property type="entry name" value="TWO-COMPONENT SENSOR PPRA"/>
    <property type="match status" value="1"/>
</dbReference>
<dbReference type="CDD" id="cd00156">
    <property type="entry name" value="REC"/>
    <property type="match status" value="1"/>
</dbReference>
<dbReference type="Gene3D" id="3.30.565.10">
    <property type="entry name" value="Histidine kinase-like ATPase, C-terminal domain"/>
    <property type="match status" value="1"/>
</dbReference>
<dbReference type="Proteomes" id="UP000064920">
    <property type="component" value="Chromosome"/>
</dbReference>
<dbReference type="InterPro" id="IPR005467">
    <property type="entry name" value="His_kinase_dom"/>
</dbReference>
<evidence type="ECO:0000256" key="7">
    <source>
        <dbReference type="PROSITE-ProRule" id="PRU00169"/>
    </source>
</evidence>
<dbReference type="InterPro" id="IPR003594">
    <property type="entry name" value="HATPase_dom"/>
</dbReference>
<keyword evidence="13" id="KW-1185">Reference proteome</keyword>
<dbReference type="SUPFAM" id="SSF52172">
    <property type="entry name" value="CheY-like"/>
    <property type="match status" value="1"/>
</dbReference>
<evidence type="ECO:0000313" key="12">
    <source>
        <dbReference type="EMBL" id="ALI53989.1"/>
    </source>
</evidence>
<dbReference type="SUPFAM" id="SSF47384">
    <property type="entry name" value="Homodimeric domain of signal transducing histidine kinase"/>
    <property type="match status" value="1"/>
</dbReference>
<dbReference type="PROSITE" id="PS50109">
    <property type="entry name" value="HIS_KIN"/>
    <property type="match status" value="1"/>
</dbReference>
<evidence type="ECO:0000313" key="13">
    <source>
        <dbReference type="Proteomes" id="UP000064920"/>
    </source>
</evidence>
<proteinExistence type="predicted"/>
<keyword evidence="6 12" id="KW-0418">Kinase</keyword>
<dbReference type="SMART" id="SM00448">
    <property type="entry name" value="REC"/>
    <property type="match status" value="1"/>
</dbReference>
<dbReference type="Gene3D" id="3.30.450.20">
    <property type="entry name" value="PAS domain"/>
    <property type="match status" value="1"/>
</dbReference>
<dbReference type="SMART" id="SM00388">
    <property type="entry name" value="HisKA"/>
    <property type="match status" value="1"/>
</dbReference>
<organism evidence="12 13">
    <name type="scientific">Celeribacter marinus</name>
    <dbReference type="NCBI Taxonomy" id="1397108"/>
    <lineage>
        <taxon>Bacteria</taxon>
        <taxon>Pseudomonadati</taxon>
        <taxon>Pseudomonadota</taxon>
        <taxon>Alphaproteobacteria</taxon>
        <taxon>Rhodobacterales</taxon>
        <taxon>Roseobacteraceae</taxon>
        <taxon>Celeribacter</taxon>
    </lineage>
</organism>
<dbReference type="GO" id="GO:0016020">
    <property type="term" value="C:membrane"/>
    <property type="evidence" value="ECO:0007669"/>
    <property type="project" value="UniProtKB-SubCell"/>
</dbReference>
<dbReference type="CDD" id="cd06225">
    <property type="entry name" value="HAMP"/>
    <property type="match status" value="1"/>
</dbReference>
<feature type="chain" id="PRO_5006012655" description="histidine kinase" evidence="8">
    <location>
        <begin position="22"/>
        <end position="825"/>
    </location>
</feature>
<accession>A0A0N7HI19</accession>
<dbReference type="PATRIC" id="fig|1397108.4.peg.38"/>
<dbReference type="Pfam" id="PF02518">
    <property type="entry name" value="HATPase_c"/>
    <property type="match status" value="1"/>
</dbReference>
<evidence type="ECO:0000259" key="11">
    <source>
        <dbReference type="PROSITE" id="PS50885"/>
    </source>
</evidence>
<dbReference type="KEGG" id="cmar:IMCC12053_39"/>
<comment type="catalytic activity">
    <reaction evidence="1">
        <text>ATP + protein L-histidine = ADP + protein N-phospho-L-histidine.</text>
        <dbReference type="EC" id="2.7.13.3"/>
    </reaction>
</comment>
<dbReference type="PROSITE" id="PS50885">
    <property type="entry name" value="HAMP"/>
    <property type="match status" value="1"/>
</dbReference>
<feature type="domain" description="Response regulatory" evidence="10">
    <location>
        <begin position="718"/>
        <end position="825"/>
    </location>
</feature>
<comment type="subcellular location">
    <subcellularLocation>
        <location evidence="2">Membrane</location>
    </subcellularLocation>
</comment>
<dbReference type="AlphaFoldDB" id="A0A0N7HI19"/>
<reference evidence="13" key="1">
    <citation type="submission" date="2015-05" db="EMBL/GenBank/DDBJ databases">
        <authorList>
            <person name="Oh H.-M."/>
            <person name="Yang J.-A."/>
            <person name="Cho J.-C."/>
            <person name="Kang I."/>
        </authorList>
    </citation>
    <scope>NUCLEOTIDE SEQUENCE [LARGE SCALE GENOMIC DNA]</scope>
    <source>
        <strain evidence="13">IMCC 12053</strain>
    </source>
</reference>
<dbReference type="EC" id="2.7.13.3" evidence="3"/>
<dbReference type="PROSITE" id="PS50110">
    <property type="entry name" value="RESPONSE_REGULATORY"/>
    <property type="match status" value="1"/>
</dbReference>
<dbReference type="Gene3D" id="3.40.50.2300">
    <property type="match status" value="1"/>
</dbReference>
<feature type="modified residue" description="4-aspartylphosphate" evidence="7">
    <location>
        <position position="767"/>
    </location>
</feature>
<evidence type="ECO:0000259" key="9">
    <source>
        <dbReference type="PROSITE" id="PS50109"/>
    </source>
</evidence>
<evidence type="ECO:0000256" key="1">
    <source>
        <dbReference type="ARBA" id="ARBA00000085"/>
    </source>
</evidence>
<name>A0A0N7HI19_9RHOB</name>
<feature type="signal peptide" evidence="8">
    <location>
        <begin position="1"/>
        <end position="21"/>
    </location>
</feature>
<feature type="domain" description="Histidine kinase" evidence="9">
    <location>
        <begin position="498"/>
        <end position="705"/>
    </location>
</feature>
<keyword evidence="5" id="KW-0808">Transferase</keyword>
<dbReference type="SMART" id="SM00387">
    <property type="entry name" value="HATPase_c"/>
    <property type="match status" value="1"/>
</dbReference>
<sequence length="825" mass="89761">MRGRLWAALTLLSVAVLSASAVTWVALQRVDARLQDLHQETLSQVAQAIDLSKRSSDLATTAPYLLNQRSNFLIEQEGAKLLTVLDRVRTDWPETRFDSAQDPQTPVSDILDSMTAGVSDLVAASRSLDTLQAQLRERTVVLGVLRNTATTATASPDGDDAARLIWWSLQSMNSDSLNAAYAGNLIGVGEEQRHYLRQREALNEFPLNAQQEVFLQQLEGAVWGVTGIFELRRLELSSNLEAQNALFRIRHDANRINELAGEYAGQAEAFLAGERVASSRTIWGARMSVAAISAVSLALAMTAAIYVSQYVTFNITRVSAAMVRLANGDRASALPRRLGGKDEIGDLFRSFRSFRANALRLDRSNRQLDQRNALFEKVFTNISDGIAIADATGRVTARNPAFLKILKLSDDSAEAASLVDWLHQGRFAEAAQGIDLRHDHRGHCELVSSDGQVLDIRASKLPDDGRVWLLADVTERRKMSDRLQQIDRIETLGKVAGDTAHDFANILSTIRTHAHLLETRGHGDASESLDAIGNAVDFGASLTDRLLAFARKQNLTPEVVDLSALIEGMADLVEIGLKPNVTLDIALPMMPLQVRVDPGQLESALLNLLLNANNAIEDVGHIKVTLDQLGTDQARILIEDDGHGMPLDVLDRAIEPFFTTREGEGGTGLGLSIVYGFIRQTGGHFNIESAAGHGTQIEVLLPLAVADQVHKHLPSANACLLVEDDPKTRASVEKLLVELGFDVTTSDTGHEAMMLLKHNQFDLLISDLDLGGTIDGLDLVEAAGWGPHHVKTIIMSGKSSAKKGVPEHTAFIEKPVTSNTLAQAL</sequence>
<dbReference type="InterPro" id="IPR003661">
    <property type="entry name" value="HisK_dim/P_dom"/>
</dbReference>
<dbReference type="InterPro" id="IPR001789">
    <property type="entry name" value="Sig_transdc_resp-reg_receiver"/>
</dbReference>
<keyword evidence="8" id="KW-0732">Signal</keyword>
<dbReference type="SMART" id="SM00091">
    <property type="entry name" value="PAS"/>
    <property type="match status" value="1"/>
</dbReference>
<dbReference type="SUPFAM" id="SSF55874">
    <property type="entry name" value="ATPase domain of HSP90 chaperone/DNA topoisomerase II/histidine kinase"/>
    <property type="match status" value="1"/>
</dbReference>
<dbReference type="SUPFAM" id="SSF55785">
    <property type="entry name" value="PYP-like sensor domain (PAS domain)"/>
    <property type="match status" value="1"/>
</dbReference>
<dbReference type="GO" id="GO:0000155">
    <property type="term" value="F:phosphorelay sensor kinase activity"/>
    <property type="evidence" value="ECO:0007669"/>
    <property type="project" value="InterPro"/>
</dbReference>
<dbReference type="InterPro" id="IPR004358">
    <property type="entry name" value="Sig_transdc_His_kin-like_C"/>
</dbReference>
<dbReference type="InterPro" id="IPR036097">
    <property type="entry name" value="HisK_dim/P_sf"/>
</dbReference>
<gene>
    <name evidence="12" type="ORF">IMCC12053_39</name>
</gene>
<dbReference type="Pfam" id="PF00072">
    <property type="entry name" value="Response_reg"/>
    <property type="match status" value="1"/>
</dbReference>
<feature type="domain" description="HAMP" evidence="11">
    <location>
        <begin position="309"/>
        <end position="363"/>
    </location>
</feature>
<dbReference type="Pfam" id="PF12860">
    <property type="entry name" value="PAS_7"/>
    <property type="match status" value="1"/>
</dbReference>
<protein>
    <recommendedName>
        <fullName evidence="3">histidine kinase</fullName>
        <ecNumber evidence="3">2.7.13.3</ecNumber>
    </recommendedName>
</protein>
<evidence type="ECO:0000256" key="2">
    <source>
        <dbReference type="ARBA" id="ARBA00004370"/>
    </source>
</evidence>
<dbReference type="InterPro" id="IPR003660">
    <property type="entry name" value="HAMP_dom"/>
</dbReference>
<dbReference type="Gene3D" id="1.10.287.130">
    <property type="match status" value="1"/>
</dbReference>
<dbReference type="STRING" id="1397108.IMCC12053_39"/>
<dbReference type="PANTHER" id="PTHR43065">
    <property type="entry name" value="SENSOR HISTIDINE KINASE"/>
    <property type="match status" value="1"/>
</dbReference>
<evidence type="ECO:0000256" key="3">
    <source>
        <dbReference type="ARBA" id="ARBA00012438"/>
    </source>
</evidence>
<dbReference type="InterPro" id="IPR011006">
    <property type="entry name" value="CheY-like_superfamily"/>
</dbReference>